<proteinExistence type="predicted"/>
<name>A0A819ENC6_9BILA</name>
<accession>A0A819ENC6</accession>
<dbReference type="EMBL" id="CAJOAY010001529">
    <property type="protein sequence ID" value="CAF3854945.1"/>
    <property type="molecule type" value="Genomic_DNA"/>
</dbReference>
<reference evidence="3" key="1">
    <citation type="submission" date="2021-02" db="EMBL/GenBank/DDBJ databases">
        <authorList>
            <person name="Nowell W R."/>
        </authorList>
    </citation>
    <scope>NUCLEOTIDE SEQUENCE</scope>
</reference>
<dbReference type="Proteomes" id="UP000663881">
    <property type="component" value="Unassembled WGS sequence"/>
</dbReference>
<evidence type="ECO:0000313" key="3">
    <source>
        <dbReference type="EMBL" id="CAF3854945.1"/>
    </source>
</evidence>
<protein>
    <submittedName>
        <fullName evidence="3">Uncharacterized protein</fullName>
    </submittedName>
</protein>
<dbReference type="Gene3D" id="2.30.30.100">
    <property type="match status" value="1"/>
</dbReference>
<dbReference type="PANTHER" id="PTHR46580">
    <property type="entry name" value="SENSOR KINASE-RELATED"/>
    <property type="match status" value="1"/>
</dbReference>
<dbReference type="Pfam" id="PF13517">
    <property type="entry name" value="FG-GAP_3"/>
    <property type="match status" value="2"/>
</dbReference>
<evidence type="ECO:0000313" key="4">
    <source>
        <dbReference type="Proteomes" id="UP000663881"/>
    </source>
</evidence>
<dbReference type="InterPro" id="IPR013517">
    <property type="entry name" value="FG-GAP"/>
</dbReference>
<organism evidence="3 4">
    <name type="scientific">Adineta steineri</name>
    <dbReference type="NCBI Taxonomy" id="433720"/>
    <lineage>
        <taxon>Eukaryota</taxon>
        <taxon>Metazoa</taxon>
        <taxon>Spiralia</taxon>
        <taxon>Gnathifera</taxon>
        <taxon>Rotifera</taxon>
        <taxon>Eurotatoria</taxon>
        <taxon>Bdelloidea</taxon>
        <taxon>Adinetida</taxon>
        <taxon>Adinetidae</taxon>
        <taxon>Adineta</taxon>
    </lineage>
</organism>
<keyword evidence="1" id="KW-0732">Signal</keyword>
<sequence>MNLNLFTVRDFSSSIDRMAAKRLGQWTTRLYIILLIIGLSIPALYAIIQSQTLTKTYKEPSFKLYEKLQRDHENALECPCSSIATAYNQFVKIDARFHEICLSPFASNQWYNNLTVGLVSNLSVYDDRDYRRFFSAHLQFLQGLCNISNESVSNTIDQFVSSLLITTQLLSKRDFHARVNSQMELSKSNAPITLGHFLFLIRNMNHGNAIISKYGTNFQYIFDIPDCDPHSNPYCNAALFTKAIIYDNGCSCGLFPLCTTQASFIESNSSQKIPIQGLKMGCTPSESFRASTLECFYNQSCLTLIQQYTNYKTRIDPIIPSNNSQFSINTTMAELIDHLFIEEWNTTINYSTYFEKCSPLSCSYTYIQRFNLFYIITLLLGLQGGLTIVLKWICPKLVYGLTKIYNYRKRQTNIIQPSCSHGISTINITTTHVYNANIDPKPIPTNRTLRSQSICQLTFQPILINISHPYYGPDNLLVADFNGDNQLDLAFFYTQLQRIIVLLGNGNGTFKTEKKIWTVLHGEPRYIAVGDFNNDNRADLAIIYVTEKKVYILLANDNEIFVENTKISMDGYPTLTDIFVADFNGDKYLDIAVVDSMPASILIFVGYGDGSFSKPTMLSVVPSSAPECFAIVDFNDDGQLDIAVKNENSMTISIYFGRGDGTFEVPKWFYTGPLFSECRILTDDFNGDTRSDLLCYNSRKNLIGLMAGYGNGTFERPKWSNINNISASSNISDNNFYVNTRYETVVNNIWKKTLRANYFEDETVNFVNDYNCDDHADIISYDRYSVIFGLLGQGNDNFEKQTILSPIGYESIRDIAVGDFDNDSYQDIIVTLYGSSIFKILLNRFECCKRNKL</sequence>
<evidence type="ECO:0000256" key="2">
    <source>
        <dbReference type="SAM" id="Phobius"/>
    </source>
</evidence>
<evidence type="ECO:0000256" key="1">
    <source>
        <dbReference type="ARBA" id="ARBA00022729"/>
    </source>
</evidence>
<gene>
    <name evidence="3" type="ORF">OKA104_LOCUS21712</name>
</gene>
<keyword evidence="2" id="KW-1133">Transmembrane helix</keyword>
<feature type="transmembrane region" description="Helical" evidence="2">
    <location>
        <begin position="30"/>
        <end position="48"/>
    </location>
</feature>
<feature type="transmembrane region" description="Helical" evidence="2">
    <location>
        <begin position="372"/>
        <end position="393"/>
    </location>
</feature>
<dbReference type="Gene3D" id="2.130.10.130">
    <property type="entry name" value="Integrin alpha, N-terminal"/>
    <property type="match status" value="1"/>
</dbReference>
<dbReference type="PANTHER" id="PTHR46580:SF4">
    <property type="entry name" value="ATP_GTP-BINDING PROTEIN"/>
    <property type="match status" value="1"/>
</dbReference>
<dbReference type="AlphaFoldDB" id="A0A819ENC6"/>
<keyword evidence="2" id="KW-0472">Membrane</keyword>
<comment type="caution">
    <text evidence="3">The sequence shown here is derived from an EMBL/GenBank/DDBJ whole genome shotgun (WGS) entry which is preliminary data.</text>
</comment>
<keyword evidence="2" id="KW-0812">Transmembrane</keyword>
<dbReference type="InterPro" id="IPR028994">
    <property type="entry name" value="Integrin_alpha_N"/>
</dbReference>
<dbReference type="SUPFAM" id="SSF69318">
    <property type="entry name" value="Integrin alpha N-terminal domain"/>
    <property type="match status" value="2"/>
</dbReference>